<dbReference type="PANTHER" id="PTHR21060">
    <property type="entry name" value="ACETATE KINASE"/>
    <property type="match status" value="1"/>
</dbReference>
<protein>
    <submittedName>
        <fullName evidence="6">Acetate kinase</fullName>
        <ecNumber evidence="6">2.7.2.1</ecNumber>
    </submittedName>
</protein>
<proteinExistence type="inferred from homology"/>
<dbReference type="InterPro" id="IPR043129">
    <property type="entry name" value="ATPase_NBD"/>
</dbReference>
<dbReference type="SUPFAM" id="SSF53067">
    <property type="entry name" value="Actin-like ATPase domain"/>
    <property type="match status" value="1"/>
</dbReference>
<dbReference type="GO" id="GO:0006083">
    <property type="term" value="P:acetate metabolic process"/>
    <property type="evidence" value="ECO:0007669"/>
    <property type="project" value="TreeGrafter"/>
</dbReference>
<keyword evidence="1 5" id="KW-0808">Transferase</keyword>
<organism evidence="6">
    <name type="scientific">candidate division CPR1 bacterium ADurb.Bin160</name>
    <dbReference type="NCBI Taxonomy" id="1852826"/>
    <lineage>
        <taxon>Bacteria</taxon>
        <taxon>candidate division CPR1</taxon>
    </lineage>
</organism>
<keyword evidence="3 5" id="KW-0418">Kinase</keyword>
<dbReference type="GO" id="GO:0005524">
    <property type="term" value="F:ATP binding"/>
    <property type="evidence" value="ECO:0007669"/>
    <property type="project" value="UniProtKB-KW"/>
</dbReference>
<dbReference type="EC" id="2.7.2.1" evidence="6"/>
<name>A0A1V5ZRB4_9BACT</name>
<evidence type="ECO:0000256" key="3">
    <source>
        <dbReference type="ARBA" id="ARBA00022777"/>
    </source>
</evidence>
<sequence>MYNKGILKYIGAYAAYMNGVDVIVFTAGTLENSAVQRKLIVDNLGYLGIKLDENKNNFRGEERIISTDNSKVKVIVVPTNEELMIAKDTYRLVTSL</sequence>
<dbReference type="EMBL" id="MWDB01000003">
    <property type="protein sequence ID" value="OQB42364.1"/>
    <property type="molecule type" value="Genomic_DNA"/>
</dbReference>
<dbReference type="InterPro" id="IPR000890">
    <property type="entry name" value="Aliphatic_acid_kin_short-chain"/>
</dbReference>
<dbReference type="GO" id="GO:0008776">
    <property type="term" value="F:acetate kinase activity"/>
    <property type="evidence" value="ECO:0007669"/>
    <property type="project" value="UniProtKB-EC"/>
</dbReference>
<comment type="similarity">
    <text evidence="5">Belongs to the acetokinase family.</text>
</comment>
<dbReference type="Pfam" id="PF00871">
    <property type="entry name" value="Acetate_kinase"/>
    <property type="match status" value="1"/>
</dbReference>
<gene>
    <name evidence="6" type="primary">ackA_3</name>
    <name evidence="6" type="ORF">BWY04_00243</name>
</gene>
<dbReference type="PRINTS" id="PR00471">
    <property type="entry name" value="ACETATEKNASE"/>
</dbReference>
<evidence type="ECO:0000256" key="4">
    <source>
        <dbReference type="ARBA" id="ARBA00022840"/>
    </source>
</evidence>
<reference evidence="6" key="1">
    <citation type="submission" date="2017-02" db="EMBL/GenBank/DDBJ databases">
        <title>Delving into the versatile metabolic prowess of the omnipresent phylum Bacteroidetes.</title>
        <authorList>
            <person name="Nobu M.K."/>
            <person name="Mei R."/>
            <person name="Narihiro T."/>
            <person name="Kuroda K."/>
            <person name="Liu W.-T."/>
        </authorList>
    </citation>
    <scope>NUCLEOTIDE SEQUENCE</scope>
    <source>
        <strain evidence="6">ADurb.Bin160</strain>
    </source>
</reference>
<keyword evidence="4" id="KW-0067">ATP-binding</keyword>
<evidence type="ECO:0000256" key="1">
    <source>
        <dbReference type="ARBA" id="ARBA00022679"/>
    </source>
</evidence>
<dbReference type="PANTHER" id="PTHR21060:SF15">
    <property type="entry name" value="ACETATE KINASE-RELATED"/>
    <property type="match status" value="1"/>
</dbReference>
<dbReference type="AlphaFoldDB" id="A0A1V5ZRB4"/>
<accession>A0A1V5ZRB4</accession>
<evidence type="ECO:0000256" key="5">
    <source>
        <dbReference type="RuleBase" id="RU003835"/>
    </source>
</evidence>
<keyword evidence="2" id="KW-0547">Nucleotide-binding</keyword>
<comment type="caution">
    <text evidence="6">The sequence shown here is derived from an EMBL/GenBank/DDBJ whole genome shotgun (WGS) entry which is preliminary data.</text>
</comment>
<dbReference type="Proteomes" id="UP000485621">
    <property type="component" value="Unassembled WGS sequence"/>
</dbReference>
<evidence type="ECO:0000256" key="2">
    <source>
        <dbReference type="ARBA" id="ARBA00022741"/>
    </source>
</evidence>
<evidence type="ECO:0000313" key="6">
    <source>
        <dbReference type="EMBL" id="OQB42364.1"/>
    </source>
</evidence>
<dbReference type="Gene3D" id="3.30.420.40">
    <property type="match status" value="1"/>
</dbReference>